<dbReference type="AlphaFoldDB" id="A0A941JLY5"/>
<gene>
    <name evidence="1" type="ORF">DSM107014_06810</name>
</gene>
<proteinExistence type="predicted"/>
<comment type="caution">
    <text evidence="1">The sequence shown here is derived from an EMBL/GenBank/DDBJ whole genome shotgun (WGS) entry which is preliminary data.</text>
</comment>
<reference evidence="1" key="1">
    <citation type="submission" date="2021-02" db="EMBL/GenBank/DDBJ databases">
        <title>Metagenome analyses of Stigonema ocellatum DSM 106950, Chlorogloea purpurea SAG 13.99 and Gomphosphaeria aponina DSM 107014.</title>
        <authorList>
            <person name="Marter P."/>
            <person name="Huang S."/>
        </authorList>
    </citation>
    <scope>NUCLEOTIDE SEQUENCE</scope>
    <source>
        <strain evidence="1">JP213</strain>
    </source>
</reference>
<organism evidence="1 2">
    <name type="scientific">Gomphosphaeria aponina SAG 52.96 = DSM 107014</name>
    <dbReference type="NCBI Taxonomy" id="1521640"/>
    <lineage>
        <taxon>Bacteria</taxon>
        <taxon>Bacillati</taxon>
        <taxon>Cyanobacteriota</taxon>
        <taxon>Cyanophyceae</taxon>
        <taxon>Oscillatoriophycideae</taxon>
        <taxon>Chroococcales</taxon>
        <taxon>Gomphosphaeriaceae</taxon>
        <taxon>Gomphosphaeria</taxon>
    </lineage>
</organism>
<name>A0A941JLY5_9CHRO</name>
<sequence>MPAIFKVTESSDNGVGSTVGTLSWAIKQANQTAGADELEITNDVRLNLDPSLKRMQTLINSDIVIKGG</sequence>
<dbReference type="Proteomes" id="UP000767446">
    <property type="component" value="Unassembled WGS sequence"/>
</dbReference>
<protein>
    <submittedName>
        <fullName evidence="1">Uncharacterized protein</fullName>
    </submittedName>
</protein>
<evidence type="ECO:0000313" key="2">
    <source>
        <dbReference type="Proteomes" id="UP000767446"/>
    </source>
</evidence>
<dbReference type="EMBL" id="JADQBC010000036">
    <property type="protein sequence ID" value="MBR8827609.1"/>
    <property type="molecule type" value="Genomic_DNA"/>
</dbReference>
<accession>A0A941JLY5</accession>
<evidence type="ECO:0000313" key="1">
    <source>
        <dbReference type="EMBL" id="MBR8827609.1"/>
    </source>
</evidence>